<proteinExistence type="predicted"/>
<dbReference type="SUPFAM" id="SSF48317">
    <property type="entry name" value="Acid phosphatase/Vanadium-dependent haloperoxidase"/>
    <property type="match status" value="1"/>
</dbReference>
<evidence type="ECO:0000313" key="2">
    <source>
        <dbReference type="EMBL" id="GAH07546.1"/>
    </source>
</evidence>
<organism evidence="2">
    <name type="scientific">marine sediment metagenome</name>
    <dbReference type="NCBI Taxonomy" id="412755"/>
    <lineage>
        <taxon>unclassified sequences</taxon>
        <taxon>metagenomes</taxon>
        <taxon>ecological metagenomes</taxon>
    </lineage>
</organism>
<dbReference type="AlphaFoldDB" id="X1CGW3"/>
<dbReference type="Gene3D" id="1.20.144.10">
    <property type="entry name" value="Phosphatidic acid phosphatase type 2/haloperoxidase"/>
    <property type="match status" value="1"/>
</dbReference>
<accession>X1CGW3</accession>
<comment type="caution">
    <text evidence="2">The sequence shown here is derived from an EMBL/GenBank/DDBJ whole genome shotgun (WGS) entry which is preliminary data.</text>
</comment>
<reference evidence="2" key="1">
    <citation type="journal article" date="2014" name="Front. Microbiol.">
        <title>High frequency of phylogenetically diverse reductive dehalogenase-homologous genes in deep subseafloor sedimentary metagenomes.</title>
        <authorList>
            <person name="Kawai M."/>
            <person name="Futagami T."/>
            <person name="Toyoda A."/>
            <person name="Takaki Y."/>
            <person name="Nishi S."/>
            <person name="Hori S."/>
            <person name="Arai W."/>
            <person name="Tsubouchi T."/>
            <person name="Morono Y."/>
            <person name="Uchiyama I."/>
            <person name="Ito T."/>
            <person name="Fujiyama A."/>
            <person name="Inagaki F."/>
            <person name="Takami H."/>
        </authorList>
    </citation>
    <scope>NUCLEOTIDE SEQUENCE</scope>
    <source>
        <strain evidence="2">Expedition CK06-06</strain>
    </source>
</reference>
<evidence type="ECO:0000259" key="1">
    <source>
        <dbReference type="Pfam" id="PF01569"/>
    </source>
</evidence>
<protein>
    <recommendedName>
        <fullName evidence="1">Phosphatidic acid phosphatase type 2/haloperoxidase domain-containing protein</fullName>
    </recommendedName>
</protein>
<sequence>SDFFFNVSIPLPLIVFAFDDALREDYLRLTLLYLEAMSLTGVAYSTSQQLNNRLRPFTYNQELELSQRTKGGGKNSFYSGHTALVATSTFFLARVYADYHPDSPYRWVFYGSAGLATFLTGNLRVQAGQHFPTDVLMGGFVGTAIGFLVPYLHKNKLFEDPNLSLMPITGEYHGLRLAYTF</sequence>
<feature type="non-terminal residue" evidence="2">
    <location>
        <position position="1"/>
    </location>
</feature>
<name>X1CGW3_9ZZZZ</name>
<dbReference type="Pfam" id="PF01569">
    <property type="entry name" value="PAP2"/>
    <property type="match status" value="1"/>
</dbReference>
<feature type="domain" description="Phosphatidic acid phosphatase type 2/haloperoxidase" evidence="1">
    <location>
        <begin position="31"/>
        <end position="156"/>
    </location>
</feature>
<gene>
    <name evidence="2" type="ORF">S01H4_59320</name>
</gene>
<dbReference type="InterPro" id="IPR036938">
    <property type="entry name" value="PAP2/HPO_sf"/>
</dbReference>
<dbReference type="EMBL" id="BART01034771">
    <property type="protein sequence ID" value="GAH07546.1"/>
    <property type="molecule type" value="Genomic_DNA"/>
</dbReference>
<dbReference type="InterPro" id="IPR000326">
    <property type="entry name" value="PAP2/HPO"/>
</dbReference>